<dbReference type="CDD" id="cd20544">
    <property type="entry name" value="CYCLIN_AtCycD-like_rpt2"/>
    <property type="match status" value="1"/>
</dbReference>
<organism evidence="8">
    <name type="scientific">Vitis vinifera</name>
    <name type="common">Grape</name>
    <dbReference type="NCBI Taxonomy" id="29760"/>
    <lineage>
        <taxon>Eukaryota</taxon>
        <taxon>Viridiplantae</taxon>
        <taxon>Streptophyta</taxon>
        <taxon>Embryophyta</taxon>
        <taxon>Tracheophyta</taxon>
        <taxon>Spermatophyta</taxon>
        <taxon>Magnoliopsida</taxon>
        <taxon>eudicotyledons</taxon>
        <taxon>Gunneridae</taxon>
        <taxon>Pentapetalae</taxon>
        <taxon>rosids</taxon>
        <taxon>Vitales</taxon>
        <taxon>Vitaceae</taxon>
        <taxon>Viteae</taxon>
        <taxon>Vitis</taxon>
    </lineage>
</organism>
<dbReference type="SMART" id="SM01332">
    <property type="entry name" value="Cyclin_C"/>
    <property type="match status" value="1"/>
</dbReference>
<dbReference type="FunFam" id="1.10.472.10:FF:000060">
    <property type="entry name" value="D6-type cyclin"/>
    <property type="match status" value="1"/>
</dbReference>
<sequence length="435" mass="50717">MPLMSTLVDGLHARHCLCPLLSPLFTDHILARFRLLRTKIPRKWEKKRSLSFAALLCFWSLELLKFQSRKEWRRKKMELDLENPLTCVEEEQYDTVSALFDSESDHMVSQIFLRRFHAEPLRREAIALILQAQYSCNLDNFISYLAVNYVDRFISKKEVPEEKPWILRLLVISCLSLAAKMKKIDFSYSDFQKDEGFIFDAQRIHRMELLILSTLNWRMRSITPFSFVYFFISLFELKDPALTKALKDRATELIFKARDGKIGYRFFKLIFEEARFLRNIIVVYIAEIKLLEYKPSIIAASALLCASYELFPLQFSSFKAAISSCEYINQESLNNCYHVMEEMVTNEWDESIFDAAVSSTKTPICVLDRHYKNSVSEKSNTANTLEAAIKQPRGHENKAQRSQIQHFASHSQSLGKGCRTKYDLSAAPKRITRNE</sequence>
<dbReference type="InterPro" id="IPR036915">
    <property type="entry name" value="Cyclin-like_sf"/>
</dbReference>
<dbReference type="SUPFAM" id="SSF47954">
    <property type="entry name" value="Cyclin-like"/>
    <property type="match status" value="2"/>
</dbReference>
<keyword evidence="3 5" id="KW-0195">Cyclin</keyword>
<keyword evidence="2" id="KW-0132">Cell division</keyword>
<evidence type="ECO:0000259" key="6">
    <source>
        <dbReference type="SMART" id="SM00385"/>
    </source>
</evidence>
<dbReference type="AlphaFoldDB" id="A5B0Z0"/>
<name>A5B0Z0_VITVI</name>
<reference evidence="8" key="1">
    <citation type="journal article" date="2007" name="PLoS ONE">
        <title>The first genome sequence of an elite grapevine cultivar (Pinot noir Vitis vinifera L.): coping with a highly heterozygous genome.</title>
        <authorList>
            <person name="Velasco R."/>
            <person name="Zharkikh A."/>
            <person name="Troggio M."/>
            <person name="Cartwright D.A."/>
            <person name="Cestaro A."/>
            <person name="Pruss D."/>
            <person name="Pindo M."/>
            <person name="FitzGerald L.M."/>
            <person name="Vezzulli S."/>
            <person name="Reid J."/>
            <person name="Malacarne G."/>
            <person name="Iliev D."/>
            <person name="Coppola G."/>
            <person name="Wardell B."/>
            <person name="Micheletti D."/>
            <person name="Macalma T."/>
            <person name="Facci M."/>
            <person name="Mitchell J.T."/>
            <person name="Perazzolli M."/>
            <person name="Eldredge G."/>
            <person name="Gatto P."/>
            <person name="Oyzerski R."/>
            <person name="Moretto M."/>
            <person name="Gutin N."/>
            <person name="Stefanini M."/>
            <person name="Chen Y."/>
            <person name="Segala C."/>
            <person name="Davenport C."/>
            <person name="Dematte L."/>
            <person name="Mraz A."/>
            <person name="Battilana J."/>
            <person name="Stormo K."/>
            <person name="Costa F."/>
            <person name="Tao Q."/>
            <person name="Si-Ammour A."/>
            <person name="Harkins T."/>
            <person name="Lackey A."/>
            <person name="Perbost C."/>
            <person name="Taillon B."/>
            <person name="Stella A."/>
            <person name="Solovyev V."/>
            <person name="Fawcett J.A."/>
            <person name="Sterck L."/>
            <person name="Vandepoele K."/>
            <person name="Grando S.M."/>
            <person name="Toppo S."/>
            <person name="Moser C."/>
            <person name="Lanchbury J."/>
            <person name="Bogden R."/>
            <person name="Skolnick M."/>
            <person name="Sgaramella V."/>
            <person name="Bhatnagar S.K."/>
            <person name="Fontana P."/>
            <person name="Gutin A."/>
            <person name="Van de Peer Y."/>
            <person name="Salamini F."/>
            <person name="Viola R."/>
        </authorList>
    </citation>
    <scope>NUCLEOTIDE SEQUENCE</scope>
</reference>
<dbReference type="InterPro" id="IPR006671">
    <property type="entry name" value="Cyclin_N"/>
</dbReference>
<dbReference type="GO" id="GO:0051301">
    <property type="term" value="P:cell division"/>
    <property type="evidence" value="ECO:0007669"/>
    <property type="project" value="UniProtKB-KW"/>
</dbReference>
<feature type="domain" description="Cyclin C-terminal" evidence="7">
    <location>
        <begin position="222"/>
        <end position="364"/>
    </location>
</feature>
<dbReference type="InterPro" id="IPR004367">
    <property type="entry name" value="Cyclin_C-dom"/>
</dbReference>
<evidence type="ECO:0000256" key="2">
    <source>
        <dbReference type="ARBA" id="ARBA00022618"/>
    </source>
</evidence>
<evidence type="ECO:0000256" key="3">
    <source>
        <dbReference type="ARBA" id="ARBA00023127"/>
    </source>
</evidence>
<evidence type="ECO:0008006" key="9">
    <source>
        <dbReference type="Google" id="ProtNLM"/>
    </source>
</evidence>
<dbReference type="SMART" id="SM00385">
    <property type="entry name" value="CYCLIN"/>
    <property type="match status" value="1"/>
</dbReference>
<evidence type="ECO:0000313" key="8">
    <source>
        <dbReference type="EMBL" id="CAN65140.1"/>
    </source>
</evidence>
<keyword evidence="4" id="KW-0131">Cell cycle</keyword>
<dbReference type="PANTHER" id="PTHR10177">
    <property type="entry name" value="CYCLINS"/>
    <property type="match status" value="1"/>
</dbReference>
<dbReference type="InterPro" id="IPR013763">
    <property type="entry name" value="Cyclin-like_dom"/>
</dbReference>
<gene>
    <name evidence="8" type="ORF">VITISV_034614</name>
</gene>
<evidence type="ECO:0000256" key="5">
    <source>
        <dbReference type="RuleBase" id="RU000383"/>
    </source>
</evidence>
<evidence type="ECO:0000256" key="4">
    <source>
        <dbReference type="ARBA" id="ARBA00023306"/>
    </source>
</evidence>
<protein>
    <recommendedName>
        <fullName evidence="9">Cyclin-D6-1</fullName>
    </recommendedName>
</protein>
<proteinExistence type="inferred from homology"/>
<dbReference type="InterPro" id="IPR039361">
    <property type="entry name" value="Cyclin"/>
</dbReference>
<accession>A5B0Z0</accession>
<evidence type="ECO:0000256" key="1">
    <source>
        <dbReference type="ARBA" id="ARBA00009065"/>
    </source>
</evidence>
<dbReference type="ExpressionAtlas" id="A5B0Z0">
    <property type="expression patterns" value="baseline and differential"/>
</dbReference>
<feature type="domain" description="Cyclin-like" evidence="6">
    <location>
        <begin position="127"/>
        <end position="213"/>
    </location>
</feature>
<comment type="similarity">
    <text evidence="1">Belongs to the cyclin family. Cyclin D subfamily.</text>
</comment>
<evidence type="ECO:0000259" key="7">
    <source>
        <dbReference type="SMART" id="SM01332"/>
    </source>
</evidence>
<dbReference type="Pfam" id="PF00134">
    <property type="entry name" value="Cyclin_N"/>
    <property type="match status" value="1"/>
</dbReference>
<dbReference type="Gene3D" id="1.10.472.10">
    <property type="entry name" value="Cyclin-like"/>
    <property type="match status" value="2"/>
</dbReference>
<dbReference type="Pfam" id="PF02984">
    <property type="entry name" value="Cyclin_C"/>
    <property type="match status" value="1"/>
</dbReference>
<dbReference type="EMBL" id="AM442834">
    <property type="protein sequence ID" value="CAN65140.1"/>
    <property type="molecule type" value="Genomic_DNA"/>
</dbReference>